<sequence length="92" mass="10005">MQAASQMKKHDLLEFLFGTGNRCDPVFKVDESEMIASATSSRSPKIHAWHAARALLCRVVPASLHGGLPDGEQPTHGPKPALRYLVNRNVGS</sequence>
<accession>A0A151MM41</accession>
<gene>
    <name evidence="2" type="ORF">Y1Q_0013761</name>
</gene>
<evidence type="ECO:0000313" key="2">
    <source>
        <dbReference type="EMBL" id="KYO25595.1"/>
    </source>
</evidence>
<evidence type="ECO:0000313" key="3">
    <source>
        <dbReference type="Proteomes" id="UP000050525"/>
    </source>
</evidence>
<evidence type="ECO:0000256" key="1">
    <source>
        <dbReference type="SAM" id="MobiDB-lite"/>
    </source>
</evidence>
<proteinExistence type="predicted"/>
<organism evidence="2 3">
    <name type="scientific">Alligator mississippiensis</name>
    <name type="common">American alligator</name>
    <dbReference type="NCBI Taxonomy" id="8496"/>
    <lineage>
        <taxon>Eukaryota</taxon>
        <taxon>Metazoa</taxon>
        <taxon>Chordata</taxon>
        <taxon>Craniata</taxon>
        <taxon>Vertebrata</taxon>
        <taxon>Euteleostomi</taxon>
        <taxon>Archelosauria</taxon>
        <taxon>Archosauria</taxon>
        <taxon>Crocodylia</taxon>
        <taxon>Alligatoridae</taxon>
        <taxon>Alligatorinae</taxon>
        <taxon>Alligator</taxon>
    </lineage>
</organism>
<name>A0A151MM41_ALLMI</name>
<feature type="region of interest" description="Disordered" evidence="1">
    <location>
        <begin position="66"/>
        <end position="92"/>
    </location>
</feature>
<keyword evidence="3" id="KW-1185">Reference proteome</keyword>
<dbReference type="Proteomes" id="UP000050525">
    <property type="component" value="Unassembled WGS sequence"/>
</dbReference>
<comment type="caution">
    <text evidence="2">The sequence shown here is derived from an EMBL/GenBank/DDBJ whole genome shotgun (WGS) entry which is preliminary data.</text>
</comment>
<dbReference type="AlphaFoldDB" id="A0A151MM41"/>
<protein>
    <submittedName>
        <fullName evidence="2">Uncharacterized protein</fullName>
    </submittedName>
</protein>
<reference evidence="2 3" key="1">
    <citation type="journal article" date="2012" name="Genome Biol.">
        <title>Sequencing three crocodilian genomes to illuminate the evolution of archosaurs and amniotes.</title>
        <authorList>
            <person name="St John J.A."/>
            <person name="Braun E.L."/>
            <person name="Isberg S.R."/>
            <person name="Miles L.G."/>
            <person name="Chong A.Y."/>
            <person name="Gongora J."/>
            <person name="Dalzell P."/>
            <person name="Moran C."/>
            <person name="Bed'hom B."/>
            <person name="Abzhanov A."/>
            <person name="Burgess S.C."/>
            <person name="Cooksey A.M."/>
            <person name="Castoe T.A."/>
            <person name="Crawford N.G."/>
            <person name="Densmore L.D."/>
            <person name="Drew J.C."/>
            <person name="Edwards S.V."/>
            <person name="Faircloth B.C."/>
            <person name="Fujita M.K."/>
            <person name="Greenwold M.J."/>
            <person name="Hoffmann F.G."/>
            <person name="Howard J.M."/>
            <person name="Iguchi T."/>
            <person name="Janes D.E."/>
            <person name="Khan S.Y."/>
            <person name="Kohno S."/>
            <person name="de Koning A.J."/>
            <person name="Lance S.L."/>
            <person name="McCarthy F.M."/>
            <person name="McCormack J.E."/>
            <person name="Merchant M.E."/>
            <person name="Peterson D.G."/>
            <person name="Pollock D.D."/>
            <person name="Pourmand N."/>
            <person name="Raney B.J."/>
            <person name="Roessler K.A."/>
            <person name="Sanford J.R."/>
            <person name="Sawyer R.H."/>
            <person name="Schmidt C.J."/>
            <person name="Triplett E.W."/>
            <person name="Tuberville T.D."/>
            <person name="Venegas-Anaya M."/>
            <person name="Howard J.T."/>
            <person name="Jarvis E.D."/>
            <person name="Guillette L.J.Jr."/>
            <person name="Glenn T.C."/>
            <person name="Green R.E."/>
            <person name="Ray D.A."/>
        </authorList>
    </citation>
    <scope>NUCLEOTIDE SEQUENCE [LARGE SCALE GENOMIC DNA]</scope>
    <source>
        <strain evidence="2">KSC_2009_1</strain>
    </source>
</reference>
<dbReference type="EMBL" id="AKHW03005724">
    <property type="protein sequence ID" value="KYO25595.1"/>
    <property type="molecule type" value="Genomic_DNA"/>
</dbReference>